<evidence type="ECO:0000313" key="7">
    <source>
        <dbReference type="Proteomes" id="UP000801492"/>
    </source>
</evidence>
<dbReference type="SMART" id="SM00369">
    <property type="entry name" value="LRR_TYP"/>
    <property type="match status" value="2"/>
</dbReference>
<accession>A0A8K0DCF2</accession>
<dbReference type="SUPFAM" id="SSF52058">
    <property type="entry name" value="L domain-like"/>
    <property type="match status" value="1"/>
</dbReference>
<dbReference type="EMBL" id="VTPC01001903">
    <property type="protein sequence ID" value="KAF2901007.1"/>
    <property type="molecule type" value="Genomic_DNA"/>
</dbReference>
<gene>
    <name evidence="6" type="ORF">ILUMI_05174</name>
</gene>
<evidence type="ECO:0000256" key="2">
    <source>
        <dbReference type="ARBA" id="ARBA00022729"/>
    </source>
</evidence>
<feature type="region of interest" description="Disordered" evidence="4">
    <location>
        <begin position="533"/>
        <end position="555"/>
    </location>
</feature>
<keyword evidence="7" id="KW-1185">Reference proteome</keyword>
<keyword evidence="5" id="KW-0472">Membrane</keyword>
<evidence type="ECO:0000256" key="5">
    <source>
        <dbReference type="SAM" id="Phobius"/>
    </source>
</evidence>
<feature type="transmembrane region" description="Helical" evidence="5">
    <location>
        <begin position="403"/>
        <end position="426"/>
    </location>
</feature>
<name>A0A8K0DCF2_IGNLU</name>
<dbReference type="PANTHER" id="PTHR24369">
    <property type="entry name" value="ANTIGEN BSP, PUTATIVE-RELATED"/>
    <property type="match status" value="1"/>
</dbReference>
<dbReference type="AlphaFoldDB" id="A0A8K0DCF2"/>
<dbReference type="Proteomes" id="UP000801492">
    <property type="component" value="Unassembled WGS sequence"/>
</dbReference>
<dbReference type="Gene3D" id="3.80.10.10">
    <property type="entry name" value="Ribonuclease Inhibitor"/>
    <property type="match status" value="1"/>
</dbReference>
<dbReference type="InterPro" id="IPR032675">
    <property type="entry name" value="LRR_dom_sf"/>
</dbReference>
<dbReference type="InterPro" id="IPR003591">
    <property type="entry name" value="Leu-rich_rpt_typical-subtyp"/>
</dbReference>
<evidence type="ECO:0000256" key="4">
    <source>
        <dbReference type="SAM" id="MobiDB-lite"/>
    </source>
</evidence>
<reference evidence="6" key="1">
    <citation type="submission" date="2019-08" db="EMBL/GenBank/DDBJ databases">
        <title>The genome of the North American firefly Photinus pyralis.</title>
        <authorList>
            <consortium name="Photinus pyralis genome working group"/>
            <person name="Fallon T.R."/>
            <person name="Sander Lower S.E."/>
            <person name="Weng J.-K."/>
        </authorList>
    </citation>
    <scope>NUCLEOTIDE SEQUENCE</scope>
    <source>
        <strain evidence="6">TRF0915ILg1</strain>
        <tissue evidence="6">Whole body</tissue>
    </source>
</reference>
<protein>
    <recommendedName>
        <fullName evidence="8">LRRCT domain-containing protein</fullName>
    </recommendedName>
</protein>
<keyword evidence="2" id="KW-0732">Signal</keyword>
<organism evidence="6 7">
    <name type="scientific">Ignelater luminosus</name>
    <name type="common">Cucubano</name>
    <name type="synonym">Pyrophorus luminosus</name>
    <dbReference type="NCBI Taxonomy" id="2038154"/>
    <lineage>
        <taxon>Eukaryota</taxon>
        <taxon>Metazoa</taxon>
        <taxon>Ecdysozoa</taxon>
        <taxon>Arthropoda</taxon>
        <taxon>Hexapoda</taxon>
        <taxon>Insecta</taxon>
        <taxon>Pterygota</taxon>
        <taxon>Neoptera</taxon>
        <taxon>Endopterygota</taxon>
        <taxon>Coleoptera</taxon>
        <taxon>Polyphaga</taxon>
        <taxon>Elateriformia</taxon>
        <taxon>Elateroidea</taxon>
        <taxon>Elateridae</taxon>
        <taxon>Agrypninae</taxon>
        <taxon>Pyrophorini</taxon>
        <taxon>Ignelater</taxon>
    </lineage>
</organism>
<dbReference type="Pfam" id="PF13855">
    <property type="entry name" value="LRR_8"/>
    <property type="match status" value="1"/>
</dbReference>
<evidence type="ECO:0000256" key="1">
    <source>
        <dbReference type="ARBA" id="ARBA00022614"/>
    </source>
</evidence>
<keyword evidence="3" id="KW-0677">Repeat</keyword>
<keyword evidence="1" id="KW-0433">Leucine-rich repeat</keyword>
<dbReference type="GO" id="GO:0005886">
    <property type="term" value="C:plasma membrane"/>
    <property type="evidence" value="ECO:0007669"/>
    <property type="project" value="TreeGrafter"/>
</dbReference>
<keyword evidence="5" id="KW-0812">Transmembrane</keyword>
<proteinExistence type="predicted"/>
<dbReference type="PANTHER" id="PTHR24369:SF210">
    <property type="entry name" value="CHAOPTIN-RELATED"/>
    <property type="match status" value="1"/>
</dbReference>
<keyword evidence="5" id="KW-1133">Transmembrane helix</keyword>
<dbReference type="InterPro" id="IPR050541">
    <property type="entry name" value="LRR_TM_domain-containing"/>
</dbReference>
<dbReference type="InterPro" id="IPR001611">
    <property type="entry name" value="Leu-rich_rpt"/>
</dbReference>
<comment type="caution">
    <text evidence="6">The sequence shown here is derived from an EMBL/GenBank/DDBJ whole genome shotgun (WGS) entry which is preliminary data.</text>
</comment>
<dbReference type="OrthoDB" id="26525at2759"/>
<evidence type="ECO:0008006" key="8">
    <source>
        <dbReference type="Google" id="ProtNLM"/>
    </source>
</evidence>
<sequence length="563" mass="64115">MDETLNKEAFSGHPFEDSLNHLEFLNADIRILTEDSLRGLQVVDTFVFRHNEGFFPLSISEKAFESIKNTVKTLEFHNCLFRPESIINLTGEKGSKLNELIKLDLGINSITEIRNNSFVNAKKISMIYLRASNIGKIEENAFAMASTVTLLDLSNNSLETLPKNTFHSLKNLNPQKLYLGNNPWNCSCELQWLKEYYENTNFVDKVNPPRCGKDDFSDVYFCPNTIPSTFKTETATPTTTTTTKVTTQTHASSIMTTNLPTTERPSEILRILCRNQESSLPPFPKDAKSDFTYEVQVEIKNTNITLKIHELDTEPLLVQITSKEDLSDYHLIWFNANDKSEYGCVTPIVLNQTLEGLSRGTTYAFSLLEIGNKEVSPKSTFCLTIQPEWSIRSWIPNGYQNTIIAGLVCILLFVICLTAYITFICIRRHPRVISSNKSVIIVKSKKDSQSESPPREYEGPAYYEPYLVPSSQGYLTPKFHRYSKVRYRPPLMRSISEWSVSSSTPPSTYADPRQLAGMKMLKLNRNKLNEVENYDDYRPPLPPPNPGSNRPRILQEEDIYSAV</sequence>
<evidence type="ECO:0000313" key="6">
    <source>
        <dbReference type="EMBL" id="KAF2901007.1"/>
    </source>
</evidence>
<evidence type="ECO:0000256" key="3">
    <source>
        <dbReference type="ARBA" id="ARBA00022737"/>
    </source>
</evidence>